<dbReference type="GO" id="GO:0019619">
    <property type="term" value="P:3,4-dihydroxybenzoate catabolic process"/>
    <property type="evidence" value="ECO:0007669"/>
    <property type="project" value="InterPro"/>
</dbReference>
<dbReference type="SUPFAM" id="SSF48557">
    <property type="entry name" value="L-aspartase-like"/>
    <property type="match status" value="1"/>
</dbReference>
<dbReference type="InterPro" id="IPR012789">
    <property type="entry name" value="Protocat_PcaB-like"/>
</dbReference>
<dbReference type="EMBL" id="QFBC01000005">
    <property type="protein sequence ID" value="PWE55847.1"/>
    <property type="molecule type" value="Genomic_DNA"/>
</dbReference>
<feature type="domain" description="Fumarate lyase N-terminal" evidence="3">
    <location>
        <begin position="34"/>
        <end position="292"/>
    </location>
</feature>
<dbReference type="NCBIfam" id="NF004631">
    <property type="entry name" value="PRK05975.1"/>
    <property type="match status" value="1"/>
</dbReference>
<dbReference type="Proteomes" id="UP000245252">
    <property type="component" value="Unassembled WGS sequence"/>
</dbReference>
<dbReference type="PANTHER" id="PTHR43172">
    <property type="entry name" value="ADENYLOSUCCINATE LYASE"/>
    <property type="match status" value="1"/>
</dbReference>
<dbReference type="PROSITE" id="PS00163">
    <property type="entry name" value="FUMARATE_LYASES"/>
    <property type="match status" value="1"/>
</dbReference>
<dbReference type="InterPro" id="IPR000362">
    <property type="entry name" value="Fumarate_lyase_fam"/>
</dbReference>
<keyword evidence="4" id="KW-0413">Isomerase</keyword>
<evidence type="ECO:0000256" key="1">
    <source>
        <dbReference type="ARBA" id="ARBA00034772"/>
    </source>
</evidence>
<dbReference type="GO" id="GO:0016829">
    <property type="term" value="F:lyase activity"/>
    <property type="evidence" value="ECO:0007669"/>
    <property type="project" value="UniProtKB-ARBA"/>
</dbReference>
<organism evidence="4 5">
    <name type="scientific">Metarhizobium album</name>
    <dbReference type="NCBI Taxonomy" id="2182425"/>
    <lineage>
        <taxon>Bacteria</taxon>
        <taxon>Pseudomonadati</taxon>
        <taxon>Pseudomonadota</taxon>
        <taxon>Alphaproteobacteria</taxon>
        <taxon>Hyphomicrobiales</taxon>
        <taxon>Rhizobiaceae</taxon>
        <taxon>Metarhizobium</taxon>
    </lineage>
</organism>
<keyword evidence="5" id="KW-1185">Reference proteome</keyword>
<dbReference type="AlphaFoldDB" id="A0A2U2DRC2"/>
<sequence>MVTELLSTFLDDLLGDAELARLIGTTADCAAMLRFELALARTAADHGLIPQAAASEISAAAATFQPDLALLRRATLKDGVVVPEFVRQLRQHVGEPAGRHIHFGATSQDVIDTALALKLKPVFDLFETRLEAVIARLEALIRTFGNNPMMGRTRMQAAIPITAGDRLAVWCGLVERAKGQIGEVRRQNLILSLSGPAGTAEKFGGKISGVRRDIASALELSAPDYVPHAARDRIAGLGNWLSQVTGALGKIGQDIALMAQNEIAEVVIDSAGGSSAMAHKHNPVLAEVLVTLARFNAVQLSGLHQALVHEQERSGAAWTLEWMILPQMLNATGTALQHAQALLASITRLGTAPPG</sequence>
<dbReference type="PRINTS" id="PR00149">
    <property type="entry name" value="FUMRATELYASE"/>
</dbReference>
<name>A0A2U2DRC2_9HYPH</name>
<accession>A0A2U2DRC2</accession>
<gene>
    <name evidence="4" type="ORF">DEM27_14365</name>
</gene>
<dbReference type="RefSeq" id="WP_109458924.1">
    <property type="nucleotide sequence ID" value="NZ_QFBC01000005.1"/>
</dbReference>
<proteinExistence type="inferred from homology"/>
<comment type="caution">
    <text evidence="4">The sequence shown here is derived from an EMBL/GenBank/DDBJ whole genome shotgun (WGS) entry which is preliminary data.</text>
</comment>
<comment type="similarity">
    <text evidence="1">Belongs to the class-II fumarase/aspartase family.</text>
</comment>
<evidence type="ECO:0000313" key="5">
    <source>
        <dbReference type="Proteomes" id="UP000245252"/>
    </source>
</evidence>
<evidence type="ECO:0000313" key="4">
    <source>
        <dbReference type="EMBL" id="PWE55847.1"/>
    </source>
</evidence>
<dbReference type="Pfam" id="PF00206">
    <property type="entry name" value="Lyase_1"/>
    <property type="match status" value="1"/>
</dbReference>
<dbReference type="InterPro" id="IPR020557">
    <property type="entry name" value="Fumarate_lyase_CS"/>
</dbReference>
<dbReference type="GO" id="GO:0047472">
    <property type="term" value="F:3-carboxy-cis,cis-muconate cycloisomerase activity"/>
    <property type="evidence" value="ECO:0007669"/>
    <property type="project" value="UniProtKB-UniRule"/>
</dbReference>
<protein>
    <recommendedName>
        <fullName evidence="2">3-carboxy-cis,cis-muconate cycloisomerase</fullName>
        <ecNumber evidence="2">5.5.1.2</ecNumber>
    </recommendedName>
</protein>
<evidence type="ECO:0000259" key="3">
    <source>
        <dbReference type="Pfam" id="PF00206"/>
    </source>
</evidence>
<dbReference type="OrthoDB" id="9768878at2"/>
<dbReference type="InterPro" id="IPR008948">
    <property type="entry name" value="L-Aspartase-like"/>
</dbReference>
<dbReference type="NCBIfam" id="TIGR02426">
    <property type="entry name" value="protocat_pcaB"/>
    <property type="match status" value="1"/>
</dbReference>
<dbReference type="PANTHER" id="PTHR43172:SF2">
    <property type="entry name" value="ADENYLOSUCCINATE LYASE C-TERMINAL DOMAIN-CONTAINING PROTEIN"/>
    <property type="match status" value="1"/>
</dbReference>
<reference evidence="4 5" key="1">
    <citation type="submission" date="2018-05" db="EMBL/GenBank/DDBJ databases">
        <title>The draft genome of strain NS-104.</title>
        <authorList>
            <person name="Hang P."/>
            <person name="Jiang J."/>
        </authorList>
    </citation>
    <scope>NUCLEOTIDE SEQUENCE [LARGE SCALE GENOMIC DNA]</scope>
    <source>
        <strain evidence="4 5">NS-104</strain>
    </source>
</reference>
<dbReference type="Gene3D" id="1.20.200.10">
    <property type="entry name" value="Fumarase/aspartase (Central domain)"/>
    <property type="match status" value="1"/>
</dbReference>
<dbReference type="InterPro" id="IPR022761">
    <property type="entry name" value="Fumarate_lyase_N"/>
</dbReference>
<evidence type="ECO:0000256" key="2">
    <source>
        <dbReference type="NCBIfam" id="TIGR02426"/>
    </source>
</evidence>
<dbReference type="EC" id="5.5.1.2" evidence="2"/>